<evidence type="ECO:0000313" key="2">
    <source>
        <dbReference type="EMBL" id="MCF2949501.1"/>
    </source>
</evidence>
<proteinExistence type="predicted"/>
<organism evidence="2 3">
    <name type="scientific">Paraglaciecola algarum</name>
    <dbReference type="NCBI Taxonomy" id="3050085"/>
    <lineage>
        <taxon>Bacteria</taxon>
        <taxon>Pseudomonadati</taxon>
        <taxon>Pseudomonadota</taxon>
        <taxon>Gammaproteobacteria</taxon>
        <taxon>Alteromonadales</taxon>
        <taxon>Alteromonadaceae</taxon>
        <taxon>Paraglaciecola</taxon>
    </lineage>
</organism>
<feature type="signal peptide" evidence="1">
    <location>
        <begin position="1"/>
        <end position="22"/>
    </location>
</feature>
<sequence length="126" mass="14045">MLNKLVKTSLFATFCLASFTYAEDRPILDITMHSEKCPESFYALPVLPQAKFCQQFSADLPASMSYHVNNDQQTAAQFYLEKMGQAQSQETLKGRIVLQYKNGNKIVIISADGNGSQIDILVKSNS</sequence>
<dbReference type="EMBL" id="JAKGAS010000008">
    <property type="protein sequence ID" value="MCF2949501.1"/>
    <property type="molecule type" value="Genomic_DNA"/>
</dbReference>
<protein>
    <submittedName>
        <fullName evidence="2">Uncharacterized protein</fullName>
    </submittedName>
</protein>
<evidence type="ECO:0000313" key="3">
    <source>
        <dbReference type="Proteomes" id="UP001521137"/>
    </source>
</evidence>
<keyword evidence="3" id="KW-1185">Reference proteome</keyword>
<reference evidence="2 3" key="1">
    <citation type="submission" date="2022-01" db="EMBL/GenBank/DDBJ databases">
        <title>Paraglaciecola sp. G1-23.</title>
        <authorList>
            <person name="Jin M.S."/>
            <person name="Han D.M."/>
            <person name="Kim H.M."/>
            <person name="Jeon C.O."/>
        </authorList>
    </citation>
    <scope>NUCLEOTIDE SEQUENCE [LARGE SCALE GENOMIC DNA]</scope>
    <source>
        <strain evidence="2 3">G1-23</strain>
    </source>
</reference>
<dbReference type="RefSeq" id="WP_235313599.1">
    <property type="nucleotide sequence ID" value="NZ_JAKGAS010000008.1"/>
</dbReference>
<keyword evidence="1" id="KW-0732">Signal</keyword>
<evidence type="ECO:0000256" key="1">
    <source>
        <dbReference type="SAM" id="SignalP"/>
    </source>
</evidence>
<comment type="caution">
    <text evidence="2">The sequence shown here is derived from an EMBL/GenBank/DDBJ whole genome shotgun (WGS) entry which is preliminary data.</text>
</comment>
<dbReference type="Proteomes" id="UP001521137">
    <property type="component" value="Unassembled WGS sequence"/>
</dbReference>
<gene>
    <name evidence="2" type="ORF">L0668_15380</name>
</gene>
<accession>A0ABS9D968</accession>
<name>A0ABS9D968_9ALTE</name>
<feature type="chain" id="PRO_5046033803" evidence="1">
    <location>
        <begin position="23"/>
        <end position="126"/>
    </location>
</feature>